<evidence type="ECO:0000313" key="3">
    <source>
        <dbReference type="Proteomes" id="UP000494182"/>
    </source>
</evidence>
<reference evidence="2 3" key="1">
    <citation type="submission" date="2019-09" db="EMBL/GenBank/DDBJ databases">
        <authorList>
            <person name="Depoorter E."/>
        </authorList>
    </citation>
    <scope>NUCLEOTIDE SEQUENCE [LARGE SCALE GENOMIC DNA]</scope>
    <source>
        <strain evidence="2">R-71171</strain>
    </source>
</reference>
<feature type="transmembrane region" description="Helical" evidence="1">
    <location>
        <begin position="43"/>
        <end position="63"/>
    </location>
</feature>
<name>A0A6P3BXH2_9BURK</name>
<accession>A0A6P3BXH2</accession>
<evidence type="ECO:0000313" key="2">
    <source>
        <dbReference type="EMBL" id="VWD61098.1"/>
    </source>
</evidence>
<evidence type="ECO:0000256" key="1">
    <source>
        <dbReference type="SAM" id="Phobius"/>
    </source>
</evidence>
<feature type="transmembrane region" description="Helical" evidence="1">
    <location>
        <begin position="12"/>
        <end position="31"/>
    </location>
</feature>
<keyword evidence="1" id="KW-1133">Transmembrane helix</keyword>
<dbReference type="EMBL" id="CABVQT010000024">
    <property type="protein sequence ID" value="VWD61098.1"/>
    <property type="molecule type" value="Genomic_DNA"/>
</dbReference>
<dbReference type="PROSITE" id="PS51257">
    <property type="entry name" value="PROKAR_LIPOPROTEIN"/>
    <property type="match status" value="1"/>
</dbReference>
<proteinExistence type="predicted"/>
<organism evidence="2 3">
    <name type="scientific">Burkholderia contaminans</name>
    <dbReference type="NCBI Taxonomy" id="488447"/>
    <lineage>
        <taxon>Bacteria</taxon>
        <taxon>Pseudomonadati</taxon>
        <taxon>Pseudomonadota</taxon>
        <taxon>Betaproteobacteria</taxon>
        <taxon>Burkholderiales</taxon>
        <taxon>Burkholderiaceae</taxon>
        <taxon>Burkholderia</taxon>
        <taxon>Burkholderia cepacia complex</taxon>
    </lineage>
</organism>
<sequence length="116" mass="12077">MVASMPRCAARIPPALFQVAALTMACPFVTIVPDALFSALAPLPGAIVSVPVPACVMVLPALFSSAGVSVRSMLLVWITPAAELSSVPLTLMPIADEPYCVIVPPWLTRFTAVNAS</sequence>
<gene>
    <name evidence="2" type="ORF">BCO71171_06604</name>
</gene>
<dbReference type="Proteomes" id="UP000494182">
    <property type="component" value="Unassembled WGS sequence"/>
</dbReference>
<keyword evidence="1" id="KW-0812">Transmembrane</keyword>
<keyword evidence="1" id="KW-0472">Membrane</keyword>
<dbReference type="AlphaFoldDB" id="A0A6P3BXH2"/>
<protein>
    <submittedName>
        <fullName evidence="2">Uncharacterized protein</fullName>
    </submittedName>
</protein>